<proteinExistence type="inferred from homology"/>
<evidence type="ECO:0000256" key="4">
    <source>
        <dbReference type="ARBA" id="ARBA00022692"/>
    </source>
</evidence>
<comment type="subcellular location">
    <subcellularLocation>
        <location evidence="1">Cell membrane</location>
        <topology evidence="1">Multi-pass membrane protein</topology>
    </subcellularLocation>
</comment>
<evidence type="ECO:0000256" key="7">
    <source>
        <dbReference type="SAM" id="Phobius"/>
    </source>
</evidence>
<protein>
    <submittedName>
        <fullName evidence="8">Uncharacterized membrane protein YeaQ/YmgE, transglycosylase-associated protein family</fullName>
    </submittedName>
</protein>
<dbReference type="EMBL" id="DF968181">
    <property type="protein sequence ID" value="GAP40188.1"/>
    <property type="molecule type" value="Genomic_DNA"/>
</dbReference>
<evidence type="ECO:0000256" key="6">
    <source>
        <dbReference type="ARBA" id="ARBA00023136"/>
    </source>
</evidence>
<keyword evidence="6 7" id="KW-0472">Membrane</keyword>
<reference evidence="8" key="1">
    <citation type="journal article" date="2015" name="Genome Announc.">
        <title>Draft Genome Sequence of Anaerolineae Strain TC1, a Novel Isolate from a Methanogenic Wastewater Treatment System.</title>
        <authorList>
            <person name="Matsuura N."/>
            <person name="Tourlousse D.M."/>
            <person name="Sun L."/>
            <person name="Toyonaga M."/>
            <person name="Kuroda K."/>
            <person name="Ohashi A."/>
            <person name="Cruz R."/>
            <person name="Yamaguchi T."/>
            <person name="Sekiguchi Y."/>
        </authorList>
    </citation>
    <scope>NUCLEOTIDE SEQUENCE [LARGE SCALE GENOMIC DNA]</scope>
    <source>
        <strain evidence="8">TC1</strain>
    </source>
</reference>
<keyword evidence="5 7" id="KW-1133">Transmembrane helix</keyword>
<feature type="transmembrane region" description="Helical" evidence="7">
    <location>
        <begin position="53"/>
        <end position="74"/>
    </location>
</feature>
<dbReference type="GO" id="GO:0005886">
    <property type="term" value="C:plasma membrane"/>
    <property type="evidence" value="ECO:0007669"/>
    <property type="project" value="UniProtKB-SubCell"/>
</dbReference>
<keyword evidence="9" id="KW-1185">Reference proteome</keyword>
<evidence type="ECO:0000256" key="1">
    <source>
        <dbReference type="ARBA" id="ARBA00004651"/>
    </source>
</evidence>
<dbReference type="AlphaFoldDB" id="A0A0S7BIK6"/>
<evidence type="ECO:0000256" key="2">
    <source>
        <dbReference type="ARBA" id="ARBA00011006"/>
    </source>
</evidence>
<accession>A0A0S7BIK6</accession>
<dbReference type="PANTHER" id="PTHR33884">
    <property type="entry name" value="UPF0410 PROTEIN YMGE"/>
    <property type="match status" value="1"/>
</dbReference>
<sequence>MNIFSFLVVGLIAGWLAGKIMKGGGFGLIGNLIVGVVGAVIGGYVFDFLNISFGGFIGSVAAALVGAILLLYLIRIFKKI</sequence>
<evidence type="ECO:0000256" key="3">
    <source>
        <dbReference type="ARBA" id="ARBA00022475"/>
    </source>
</evidence>
<gene>
    <name evidence="8" type="ORF">ATC1_13154</name>
</gene>
<evidence type="ECO:0000313" key="8">
    <source>
        <dbReference type="EMBL" id="GAP40188.1"/>
    </source>
</evidence>
<evidence type="ECO:0000256" key="5">
    <source>
        <dbReference type="ARBA" id="ARBA00022989"/>
    </source>
</evidence>
<evidence type="ECO:0000313" key="9">
    <source>
        <dbReference type="Proteomes" id="UP000053370"/>
    </source>
</evidence>
<keyword evidence="3" id="KW-1003">Cell membrane</keyword>
<feature type="transmembrane region" description="Helical" evidence="7">
    <location>
        <begin position="28"/>
        <end position="46"/>
    </location>
</feature>
<dbReference type="InterPro" id="IPR007341">
    <property type="entry name" value="Transgly_assoc"/>
</dbReference>
<dbReference type="Pfam" id="PF04226">
    <property type="entry name" value="Transgly_assoc"/>
    <property type="match status" value="1"/>
</dbReference>
<organism evidence="8">
    <name type="scientific">Flexilinea flocculi</name>
    <dbReference type="NCBI Taxonomy" id="1678840"/>
    <lineage>
        <taxon>Bacteria</taxon>
        <taxon>Bacillati</taxon>
        <taxon>Chloroflexota</taxon>
        <taxon>Anaerolineae</taxon>
        <taxon>Anaerolineales</taxon>
        <taxon>Anaerolineaceae</taxon>
        <taxon>Flexilinea</taxon>
    </lineage>
</organism>
<comment type="similarity">
    <text evidence="2">Belongs to the UPF0410 family.</text>
</comment>
<dbReference type="Proteomes" id="UP000053370">
    <property type="component" value="Unassembled WGS sequence"/>
</dbReference>
<dbReference type="RefSeq" id="WP_062279266.1">
    <property type="nucleotide sequence ID" value="NZ_DF968181.1"/>
</dbReference>
<dbReference type="PANTHER" id="PTHR33884:SF3">
    <property type="entry name" value="UPF0410 PROTEIN YMGE"/>
    <property type="match status" value="1"/>
</dbReference>
<name>A0A0S7BIK6_9CHLR</name>
<keyword evidence="4 7" id="KW-0812">Transmembrane</keyword>